<dbReference type="Proteomes" id="UP001259239">
    <property type="component" value="Unassembled WGS sequence"/>
</dbReference>
<dbReference type="InterPro" id="IPR003819">
    <property type="entry name" value="TauD/TfdA-like"/>
</dbReference>
<evidence type="ECO:0000313" key="6">
    <source>
        <dbReference type="Proteomes" id="UP001259239"/>
    </source>
</evidence>
<evidence type="ECO:0000256" key="2">
    <source>
        <dbReference type="ARBA" id="ARBA00023002"/>
    </source>
</evidence>
<dbReference type="RefSeq" id="WP_024093456.1">
    <property type="nucleotide sequence ID" value="NZ_CBCRXL010000040.1"/>
</dbReference>
<feature type="domain" description="TauD/TfdA-like" evidence="4">
    <location>
        <begin position="25"/>
        <end position="155"/>
    </location>
</feature>
<proteinExistence type="predicted"/>
<name>A0AAP5JU59_9BACL</name>
<dbReference type="EMBL" id="JARQGV010000004">
    <property type="protein sequence ID" value="MDT2252099.1"/>
    <property type="molecule type" value="Genomic_DNA"/>
</dbReference>
<accession>A0AAP5JU59</accession>
<dbReference type="GO" id="GO:0051213">
    <property type="term" value="F:dioxygenase activity"/>
    <property type="evidence" value="ECO:0007669"/>
    <property type="project" value="UniProtKB-KW"/>
</dbReference>
<keyword evidence="5" id="KW-0223">Dioxygenase</keyword>
<keyword evidence="2" id="KW-0560">Oxidoreductase</keyword>
<dbReference type="Gene3D" id="3.60.130.10">
    <property type="entry name" value="Clavaminate synthase-like"/>
    <property type="match status" value="1"/>
</dbReference>
<evidence type="ECO:0000259" key="4">
    <source>
        <dbReference type="Pfam" id="PF02668"/>
    </source>
</evidence>
<reference evidence="5" key="2">
    <citation type="submission" date="2023-03" db="EMBL/GenBank/DDBJ databases">
        <authorList>
            <person name="Obshta O."/>
            <person name="Zabrodski M.W."/>
            <person name="Soomro T."/>
            <person name="Wilson G."/>
            <person name="Masood F."/>
            <person name="Thebeau J."/>
            <person name="Bezerra Da Silva M.C."/>
            <person name="Raza F."/>
            <person name="Biganski S."/>
            <person name="Jose M."/>
            <person name="Camilli M."/>
            <person name="Kozii I.V."/>
            <person name="Kozii R.V."/>
            <person name="Simko E."/>
            <person name="Wood S.C."/>
        </authorList>
    </citation>
    <scope>NUCLEOTIDE SEQUENCE</scope>
    <source>
        <strain evidence="5">PL001</strain>
    </source>
</reference>
<dbReference type="InterPro" id="IPR042098">
    <property type="entry name" value="TauD-like_sf"/>
</dbReference>
<sequence length="170" mass="19944">MYVRNYGEEVDLPWQNVFQTEDKSVVEQFCWEQNIKFFWQGDRLKTYQVCQAIAVHPRTGEMVWFNQAHLFHISSLDKITRDFLLAEYSEGGLPRNVYYGDGSSIEDSVLDEVRHCYKQETILFPWKEGDILMLDNMLMAHGRTPFTGERRVVVGMAEPYSSVPSNDYRN</sequence>
<organism evidence="5 6">
    <name type="scientific">Paenibacillus larvae</name>
    <dbReference type="NCBI Taxonomy" id="1464"/>
    <lineage>
        <taxon>Bacteria</taxon>
        <taxon>Bacillati</taxon>
        <taxon>Bacillota</taxon>
        <taxon>Bacilli</taxon>
        <taxon>Bacillales</taxon>
        <taxon>Paenibacillaceae</taxon>
        <taxon>Paenibacillus</taxon>
    </lineage>
</organism>
<dbReference type="PANTHER" id="PTHR10696:SF56">
    <property type="entry name" value="TAUD_TFDA-LIKE DOMAIN-CONTAINING PROTEIN"/>
    <property type="match status" value="1"/>
</dbReference>
<evidence type="ECO:0000313" key="5">
    <source>
        <dbReference type="EMBL" id="MDT2252099.1"/>
    </source>
</evidence>
<dbReference type="SUPFAM" id="SSF51197">
    <property type="entry name" value="Clavaminate synthase-like"/>
    <property type="match status" value="1"/>
</dbReference>
<reference evidence="5" key="1">
    <citation type="journal article" date="2023" name="J. Vet. Diagn. Invest.">
        <title>Oxytetracycline-resistant Paenibacillus larvae identified in commercial beekeeping operations in Saskatchewan using pooled honey sampling.</title>
        <authorList>
            <person name="Obshta O."/>
            <person name="Zabrodski M.W."/>
            <person name="Soomro T."/>
            <person name="Wilson G."/>
            <person name="Masood F."/>
            <person name="Thebeau J."/>
            <person name="Silva M.C.B."/>
            <person name="Biganski S."/>
            <person name="Kozii I.V."/>
            <person name="Koziy R.V."/>
            <person name="Raza M.F."/>
            <person name="Jose M.S."/>
            <person name="Simko E."/>
            <person name="Wood S.C."/>
        </authorList>
    </citation>
    <scope>NUCLEOTIDE SEQUENCE</scope>
    <source>
        <strain evidence="5">PL001</strain>
    </source>
</reference>
<evidence type="ECO:0000256" key="1">
    <source>
        <dbReference type="ARBA" id="ARBA00001954"/>
    </source>
</evidence>
<dbReference type="PANTHER" id="PTHR10696">
    <property type="entry name" value="GAMMA-BUTYROBETAINE HYDROXYLASE-RELATED"/>
    <property type="match status" value="1"/>
</dbReference>
<dbReference type="GO" id="GO:0017000">
    <property type="term" value="P:antibiotic biosynthetic process"/>
    <property type="evidence" value="ECO:0007669"/>
    <property type="project" value="UniProtKB-KW"/>
</dbReference>
<gene>
    <name evidence="5" type="ORF">P7H09_12680</name>
</gene>
<comment type="caution">
    <text evidence="5">The sequence shown here is derived from an EMBL/GenBank/DDBJ whole genome shotgun (WGS) entry which is preliminary data.</text>
</comment>
<protein>
    <submittedName>
        <fullName evidence="5">TauD/TfdA family dioxygenase</fullName>
    </submittedName>
</protein>
<dbReference type="AlphaFoldDB" id="A0AAP5JU59"/>
<evidence type="ECO:0000256" key="3">
    <source>
        <dbReference type="ARBA" id="ARBA00023194"/>
    </source>
</evidence>
<dbReference type="Pfam" id="PF02668">
    <property type="entry name" value="TauD"/>
    <property type="match status" value="1"/>
</dbReference>
<dbReference type="InterPro" id="IPR050411">
    <property type="entry name" value="AlphaKG_dependent_hydroxylases"/>
</dbReference>
<keyword evidence="3" id="KW-0045">Antibiotic biosynthesis</keyword>
<comment type="cofactor">
    <cofactor evidence="1">
        <name>Fe(2+)</name>
        <dbReference type="ChEBI" id="CHEBI:29033"/>
    </cofactor>
</comment>